<keyword evidence="4 11" id="KW-0808">Transferase</keyword>
<comment type="pathway">
    <text evidence="11">Sulfur metabolism; glutathione metabolism.</text>
</comment>
<feature type="binding site" evidence="10">
    <location>
        <position position="519"/>
    </location>
    <ligand>
        <name>L-glutamate</name>
        <dbReference type="ChEBI" id="CHEBI:29985"/>
    </ligand>
</feature>
<evidence type="ECO:0000256" key="13">
    <source>
        <dbReference type="SAM" id="SignalP"/>
    </source>
</evidence>
<evidence type="ECO:0000256" key="5">
    <source>
        <dbReference type="ARBA" id="ARBA00022801"/>
    </source>
</evidence>
<keyword evidence="7 11" id="KW-0012">Acyltransferase</keyword>
<accession>A0A956M2X3</accession>
<comment type="catalytic activity">
    <reaction evidence="8 11">
        <text>an N-terminal (5-L-glutamyl)-[peptide] + an alpha-amino acid = 5-L-glutamyl amino acid + an N-terminal L-alpha-aminoacyl-[peptide]</text>
        <dbReference type="Rhea" id="RHEA:23904"/>
        <dbReference type="Rhea" id="RHEA-COMP:9780"/>
        <dbReference type="Rhea" id="RHEA-COMP:9795"/>
        <dbReference type="ChEBI" id="CHEBI:77644"/>
        <dbReference type="ChEBI" id="CHEBI:78597"/>
        <dbReference type="ChEBI" id="CHEBI:78599"/>
        <dbReference type="ChEBI" id="CHEBI:78608"/>
        <dbReference type="EC" id="2.3.2.2"/>
    </reaction>
</comment>
<keyword evidence="5 11" id="KW-0378">Hydrolase</keyword>
<protein>
    <recommendedName>
        <fullName evidence="11">Glutathione hydrolase proenzyme</fullName>
        <ecNumber evidence="11">2.3.2.2</ecNumber>
        <ecNumber evidence="11">3.4.19.13</ecNumber>
    </recommendedName>
    <component>
        <recommendedName>
            <fullName evidence="11">Glutathione hydrolase large chain</fullName>
        </recommendedName>
    </component>
    <component>
        <recommendedName>
            <fullName evidence="11">Glutathione hydrolase small chain</fullName>
        </recommendedName>
    </component>
</protein>
<comment type="caution">
    <text evidence="14">The sequence shown here is derived from an EMBL/GenBank/DDBJ whole genome shotgun (WGS) entry which is preliminary data.</text>
</comment>
<dbReference type="Proteomes" id="UP000697710">
    <property type="component" value="Unassembled WGS sequence"/>
</dbReference>
<dbReference type="PANTHER" id="PTHR43199">
    <property type="entry name" value="GLUTATHIONE HYDROLASE"/>
    <property type="match status" value="1"/>
</dbReference>
<feature type="region of interest" description="Disordered" evidence="12">
    <location>
        <begin position="388"/>
        <end position="424"/>
    </location>
</feature>
<dbReference type="Gene3D" id="3.60.20.40">
    <property type="match status" value="1"/>
</dbReference>
<dbReference type="SUPFAM" id="SSF56235">
    <property type="entry name" value="N-terminal nucleophile aminohydrolases (Ntn hydrolases)"/>
    <property type="match status" value="1"/>
</dbReference>
<evidence type="ECO:0000313" key="14">
    <source>
        <dbReference type="EMBL" id="MCA9729187.1"/>
    </source>
</evidence>
<evidence type="ECO:0000256" key="8">
    <source>
        <dbReference type="ARBA" id="ARBA00047417"/>
    </source>
</evidence>
<proteinExistence type="inferred from homology"/>
<dbReference type="GO" id="GO:0006751">
    <property type="term" value="P:glutathione catabolic process"/>
    <property type="evidence" value="ECO:0007669"/>
    <property type="project" value="UniProtKB-UniRule"/>
</dbReference>
<dbReference type="InterPro" id="IPR051792">
    <property type="entry name" value="GGT_bact"/>
</dbReference>
<keyword evidence="11" id="KW-0317">Glutathione biosynthesis</keyword>
<feature type="binding site" evidence="10">
    <location>
        <position position="468"/>
    </location>
    <ligand>
        <name>L-glutamate</name>
        <dbReference type="ChEBI" id="CHEBI:29985"/>
    </ligand>
</feature>
<dbReference type="PROSITE" id="PS00462">
    <property type="entry name" value="G_GLU_TRANSPEPTIDASE"/>
    <property type="match status" value="1"/>
</dbReference>
<feature type="non-terminal residue" evidence="14">
    <location>
        <position position="590"/>
    </location>
</feature>
<feature type="binding site" evidence="10">
    <location>
        <begin position="497"/>
        <end position="498"/>
    </location>
    <ligand>
        <name>L-glutamate</name>
        <dbReference type="ChEBI" id="CHEBI:29985"/>
    </ligand>
</feature>
<dbReference type="GO" id="GO:0103068">
    <property type="term" value="F:leukotriene C4 gamma-glutamyl transferase activity"/>
    <property type="evidence" value="ECO:0007669"/>
    <property type="project" value="UniProtKB-EC"/>
</dbReference>
<evidence type="ECO:0000256" key="10">
    <source>
        <dbReference type="PIRSR" id="PIRSR600101-2"/>
    </source>
</evidence>
<evidence type="ECO:0000256" key="7">
    <source>
        <dbReference type="ARBA" id="ARBA00023315"/>
    </source>
</evidence>
<feature type="binding site" evidence="10">
    <location>
        <position position="122"/>
    </location>
    <ligand>
        <name>L-glutamate</name>
        <dbReference type="ChEBI" id="CHEBI:29985"/>
    </ligand>
</feature>
<dbReference type="AlphaFoldDB" id="A0A956M2X3"/>
<evidence type="ECO:0000313" key="15">
    <source>
        <dbReference type="Proteomes" id="UP000697710"/>
    </source>
</evidence>
<dbReference type="NCBIfam" id="TIGR00066">
    <property type="entry name" value="g_glut_trans"/>
    <property type="match status" value="1"/>
</dbReference>
<dbReference type="GO" id="GO:0006750">
    <property type="term" value="P:glutathione biosynthetic process"/>
    <property type="evidence" value="ECO:0007669"/>
    <property type="project" value="UniProtKB-KW"/>
</dbReference>
<feature type="active site" description="Nucleophile" evidence="9">
    <location>
        <position position="426"/>
    </location>
</feature>
<dbReference type="EC" id="3.4.19.13" evidence="11"/>
<reference evidence="14" key="2">
    <citation type="journal article" date="2021" name="Microbiome">
        <title>Successional dynamics and alternative stable states in a saline activated sludge microbial community over 9 years.</title>
        <authorList>
            <person name="Wang Y."/>
            <person name="Ye J."/>
            <person name="Ju F."/>
            <person name="Liu L."/>
            <person name="Boyd J.A."/>
            <person name="Deng Y."/>
            <person name="Parks D.H."/>
            <person name="Jiang X."/>
            <person name="Yin X."/>
            <person name="Woodcroft B.J."/>
            <person name="Tyson G.W."/>
            <person name="Hugenholtz P."/>
            <person name="Polz M.F."/>
            <person name="Zhang T."/>
        </authorList>
    </citation>
    <scope>NUCLEOTIDE SEQUENCE</scope>
    <source>
        <strain evidence="14">HKST-UBA01</strain>
    </source>
</reference>
<dbReference type="PRINTS" id="PR01210">
    <property type="entry name" value="GGTRANSPTASE"/>
</dbReference>
<evidence type="ECO:0000256" key="2">
    <source>
        <dbReference type="ARBA" id="ARBA00001089"/>
    </source>
</evidence>
<organism evidence="14 15">
    <name type="scientific">Eiseniibacteriota bacterium</name>
    <dbReference type="NCBI Taxonomy" id="2212470"/>
    <lineage>
        <taxon>Bacteria</taxon>
        <taxon>Candidatus Eiseniibacteriota</taxon>
    </lineage>
</organism>
<reference evidence="14" key="1">
    <citation type="submission" date="2020-04" db="EMBL/GenBank/DDBJ databases">
        <authorList>
            <person name="Zhang T."/>
        </authorList>
    </citation>
    <scope>NUCLEOTIDE SEQUENCE</scope>
    <source>
        <strain evidence="14">HKST-UBA01</strain>
    </source>
</reference>
<dbReference type="PANTHER" id="PTHR43199:SF1">
    <property type="entry name" value="GLUTATHIONE HYDROLASE PROENZYME"/>
    <property type="match status" value="1"/>
</dbReference>
<keyword evidence="13" id="KW-0732">Signal</keyword>
<evidence type="ECO:0000256" key="11">
    <source>
        <dbReference type="RuleBase" id="RU368036"/>
    </source>
</evidence>
<feature type="signal peptide" evidence="13">
    <location>
        <begin position="1"/>
        <end position="45"/>
    </location>
</feature>
<evidence type="ECO:0000256" key="1">
    <source>
        <dbReference type="ARBA" id="ARBA00001049"/>
    </source>
</evidence>
<feature type="compositionally biased region" description="Basic and acidic residues" evidence="12">
    <location>
        <begin position="403"/>
        <end position="415"/>
    </location>
</feature>
<dbReference type="Gene3D" id="1.10.246.130">
    <property type="match status" value="1"/>
</dbReference>
<evidence type="ECO:0000256" key="12">
    <source>
        <dbReference type="SAM" id="MobiDB-lite"/>
    </source>
</evidence>
<dbReference type="InterPro" id="IPR029055">
    <property type="entry name" value="Ntn_hydrolases_N"/>
</dbReference>
<comment type="similarity">
    <text evidence="3 11">Belongs to the gamma-glutamyltransferase family.</text>
</comment>
<evidence type="ECO:0000256" key="4">
    <source>
        <dbReference type="ARBA" id="ARBA00022679"/>
    </source>
</evidence>
<comment type="PTM">
    <text evidence="11">Cleaved by autocatalysis into a large and a small subunit.</text>
</comment>
<dbReference type="InterPro" id="IPR043137">
    <property type="entry name" value="GGT_ssub_C"/>
</dbReference>
<comment type="catalytic activity">
    <reaction evidence="2 11">
        <text>glutathione + H2O = L-cysteinylglycine + L-glutamate</text>
        <dbReference type="Rhea" id="RHEA:28807"/>
        <dbReference type="ChEBI" id="CHEBI:15377"/>
        <dbReference type="ChEBI" id="CHEBI:29985"/>
        <dbReference type="ChEBI" id="CHEBI:57925"/>
        <dbReference type="ChEBI" id="CHEBI:61694"/>
        <dbReference type="EC" id="3.4.19.13"/>
    </reaction>
</comment>
<dbReference type="EC" id="2.3.2.2" evidence="11"/>
<dbReference type="EMBL" id="JAGQHR010000601">
    <property type="protein sequence ID" value="MCA9729187.1"/>
    <property type="molecule type" value="Genomic_DNA"/>
</dbReference>
<feature type="chain" id="PRO_5037372435" description="Glutathione hydrolase proenzyme" evidence="13">
    <location>
        <begin position="46"/>
        <end position="590"/>
    </location>
</feature>
<evidence type="ECO:0000256" key="9">
    <source>
        <dbReference type="PIRSR" id="PIRSR600101-1"/>
    </source>
</evidence>
<dbReference type="Pfam" id="PF01019">
    <property type="entry name" value="G_glu_transpept"/>
    <property type="match status" value="1"/>
</dbReference>
<feature type="binding site" evidence="10">
    <location>
        <begin position="444"/>
        <end position="446"/>
    </location>
    <ligand>
        <name>L-glutamate</name>
        <dbReference type="ChEBI" id="CHEBI:29985"/>
    </ligand>
</feature>
<name>A0A956M2X3_UNCEI</name>
<dbReference type="GO" id="GO:0036374">
    <property type="term" value="F:glutathione hydrolase activity"/>
    <property type="evidence" value="ECO:0007669"/>
    <property type="project" value="UniProtKB-UniRule"/>
</dbReference>
<dbReference type="InterPro" id="IPR043138">
    <property type="entry name" value="GGT_lsub"/>
</dbReference>
<feature type="compositionally biased region" description="Low complexity" evidence="12">
    <location>
        <begin position="391"/>
        <end position="402"/>
    </location>
</feature>
<sequence length="590" mass="62106">MNRTIRKRGPFRGGPRRCAAGQATSAIRLFTVLLTTMCLAAPASANPERRSGWAKRGMVVCDSDVAARAGLGVLKAGGNAIDAAVATAFALSVSFPWAAPLGGGGFAVVHLADGRDLTLDFRETAPAAASRDMFLDVDGNVVPGMSLETLSGTGTPGTVDGLIRLAEDYGSKRIPRSALITTAIKAASEGVLLDHDGAVRLNARRQQLQRDPDAAKIFCRADSQLWSPGDRLQQGDLARTLEQIALKGRAGFYEGEVAEAIARTMRAGGGLITTDDLAAYRSRYRDPVRGRFRGCDVVSIGPPSSGGVFVIQLLQMAESMHLEELAWGSVPQIHLLTEMERRAFADRALLLGDPDFVDVPVARLIDPSYAAARVSSISRVRATPSAEVKAGISGSDSGSRMDSGFRMDSGSRMESDPATDLPKGETTHISVVDAEGNAVAMTVTLNDGFGCGRVAAGTGVLLNNEMDDFSAKPGAPNLFGLVGDEANAIAPGKRPLSSMSPVIVLREGRPVLVVGSPGGSRIITSVFQVILDVLAYGMPVAEAVAVPREHSQWLPDVLYYEPHGMAPEVSAGLEQLGHTVEPFPLGAIGR</sequence>
<comment type="catalytic activity">
    <reaction evidence="1 11">
        <text>an S-substituted glutathione + H2O = an S-substituted L-cysteinylglycine + L-glutamate</text>
        <dbReference type="Rhea" id="RHEA:59468"/>
        <dbReference type="ChEBI" id="CHEBI:15377"/>
        <dbReference type="ChEBI" id="CHEBI:29985"/>
        <dbReference type="ChEBI" id="CHEBI:90779"/>
        <dbReference type="ChEBI" id="CHEBI:143103"/>
        <dbReference type="EC" id="3.4.19.13"/>
    </reaction>
</comment>
<dbReference type="InterPro" id="IPR055262">
    <property type="entry name" value="GGT_CS"/>
</dbReference>
<gene>
    <name evidence="14" type="primary">ggt</name>
    <name evidence="14" type="ORF">KC729_15975</name>
</gene>
<evidence type="ECO:0000256" key="3">
    <source>
        <dbReference type="ARBA" id="ARBA00009381"/>
    </source>
</evidence>
<comment type="subunit">
    <text evidence="11">This enzyme consists of two polypeptide chains, which are synthesized in precursor form from a single polypeptide.</text>
</comment>
<keyword evidence="6 11" id="KW-0865">Zymogen</keyword>
<dbReference type="InterPro" id="IPR000101">
    <property type="entry name" value="GGT_peptidase"/>
</dbReference>
<evidence type="ECO:0000256" key="6">
    <source>
        <dbReference type="ARBA" id="ARBA00023145"/>
    </source>
</evidence>